<evidence type="ECO:0000256" key="1">
    <source>
        <dbReference type="ARBA" id="ARBA00001974"/>
    </source>
</evidence>
<evidence type="ECO:0000256" key="4">
    <source>
        <dbReference type="ARBA" id="ARBA00023002"/>
    </source>
</evidence>
<dbReference type="Gene3D" id="3.50.50.60">
    <property type="entry name" value="FAD/NAD(P)-binding domain"/>
    <property type="match status" value="1"/>
</dbReference>
<evidence type="ECO:0000313" key="7">
    <source>
        <dbReference type="EMBL" id="CRZ14608.1"/>
    </source>
</evidence>
<dbReference type="PRINTS" id="PR00420">
    <property type="entry name" value="RNGMNOXGNASE"/>
</dbReference>
<dbReference type="PANTHER" id="PTHR13789">
    <property type="entry name" value="MONOOXYGENASE"/>
    <property type="match status" value="1"/>
</dbReference>
<keyword evidence="2" id="KW-0285">Flavoprotein</keyword>
<feature type="domain" description="FAD-binding" evidence="6">
    <location>
        <begin position="2"/>
        <end position="348"/>
    </location>
</feature>
<dbReference type="Proteomes" id="UP000199147">
    <property type="component" value="Unassembled WGS sequence"/>
</dbReference>
<sequence>MDIAIIGAGLGGLAAALALQHHGHRPVVFDKTRALGEVGGPLGISPQTLRLFARWNIIEAFNGISSATGYFENLDQSGQLEKITDYAGAPEAGGEHGRFGYADTEVSPRTVHRADLHGLLVATVGAGNVRLRSQLTSITERVDHVELTFANGEVRRAGLVIAADGLRSTVRKMFSDDEIHYCGSVIFRAVSPAACLEVPNDRLRSWHSADYAKHVISMPVRAGRQVAVDATLGVDEPPRHLWSARADLAALACQFDEFDPAVGRMLRAATSPVYMHPVYDRDPIDRWTSARVALLGDAAHPMTPFGGQGANQAIQDAAELADQIATVRDGDHTAALLRYQRVRTAQTAEIQRAARGYADRRARVSLRLADILVS</sequence>
<name>A0A0H5RKQ9_9MYCO</name>
<comment type="cofactor">
    <cofactor evidence="1">
        <name>FAD</name>
        <dbReference type="ChEBI" id="CHEBI:57692"/>
    </cofactor>
</comment>
<dbReference type="InterPro" id="IPR036188">
    <property type="entry name" value="FAD/NAD-bd_sf"/>
</dbReference>
<reference evidence="8" key="1">
    <citation type="submission" date="2015-07" db="EMBL/GenBank/DDBJ databases">
        <authorList>
            <person name="Urmite Genomes"/>
        </authorList>
    </citation>
    <scope>NUCLEOTIDE SEQUENCE [LARGE SCALE GENOMIC DNA]</scope>
    <source>
        <strain evidence="8">type strain: ATCC 49404</strain>
    </source>
</reference>
<evidence type="ECO:0000256" key="2">
    <source>
        <dbReference type="ARBA" id="ARBA00022630"/>
    </source>
</evidence>
<keyword evidence="4" id="KW-0560">Oxidoreductase</keyword>
<keyword evidence="8" id="KW-1185">Reference proteome</keyword>
<dbReference type="PANTHER" id="PTHR13789:SF318">
    <property type="entry name" value="GERANYLGERANYL DIPHOSPHATE REDUCTASE"/>
    <property type="match status" value="1"/>
</dbReference>
<dbReference type="OrthoDB" id="4568714at2"/>
<proteinExistence type="predicted"/>
<accession>A0A0H5RKQ9</accession>
<dbReference type="STRING" id="146018.BN2156_01458"/>
<keyword evidence="3" id="KW-0274">FAD</keyword>
<gene>
    <name evidence="7" type="ORF">BN2156_01458</name>
</gene>
<evidence type="ECO:0000256" key="5">
    <source>
        <dbReference type="ARBA" id="ARBA00023033"/>
    </source>
</evidence>
<dbReference type="SUPFAM" id="SSF51905">
    <property type="entry name" value="FAD/NAD(P)-binding domain"/>
    <property type="match status" value="1"/>
</dbReference>
<dbReference type="EMBL" id="CWKH01000001">
    <property type="protein sequence ID" value="CRZ14608.1"/>
    <property type="molecule type" value="Genomic_DNA"/>
</dbReference>
<organism evidence="7 8">
    <name type="scientific">Mycolicibacterium neworleansense</name>
    <dbReference type="NCBI Taxonomy" id="146018"/>
    <lineage>
        <taxon>Bacteria</taxon>
        <taxon>Bacillati</taxon>
        <taxon>Actinomycetota</taxon>
        <taxon>Actinomycetes</taxon>
        <taxon>Mycobacteriales</taxon>
        <taxon>Mycobacteriaceae</taxon>
        <taxon>Mycolicibacterium</taxon>
    </lineage>
</organism>
<dbReference type="Pfam" id="PF01494">
    <property type="entry name" value="FAD_binding_3"/>
    <property type="match status" value="1"/>
</dbReference>
<dbReference type="GO" id="GO:0004497">
    <property type="term" value="F:monooxygenase activity"/>
    <property type="evidence" value="ECO:0007669"/>
    <property type="project" value="UniProtKB-KW"/>
</dbReference>
<dbReference type="InterPro" id="IPR002938">
    <property type="entry name" value="FAD-bd"/>
</dbReference>
<evidence type="ECO:0000313" key="8">
    <source>
        <dbReference type="Proteomes" id="UP000199147"/>
    </source>
</evidence>
<dbReference type="AlphaFoldDB" id="A0A0H5RKQ9"/>
<evidence type="ECO:0000259" key="6">
    <source>
        <dbReference type="Pfam" id="PF01494"/>
    </source>
</evidence>
<dbReference type="GO" id="GO:0071949">
    <property type="term" value="F:FAD binding"/>
    <property type="evidence" value="ECO:0007669"/>
    <property type="project" value="InterPro"/>
</dbReference>
<protein>
    <submittedName>
        <fullName evidence="7">Putative salicylate hydroxylase</fullName>
    </submittedName>
</protein>
<evidence type="ECO:0000256" key="3">
    <source>
        <dbReference type="ARBA" id="ARBA00022827"/>
    </source>
</evidence>
<dbReference type="SUPFAM" id="SSF54373">
    <property type="entry name" value="FAD-linked reductases, C-terminal domain"/>
    <property type="match status" value="1"/>
</dbReference>
<keyword evidence="5" id="KW-0503">Monooxygenase</keyword>
<dbReference type="RefSeq" id="WP_159402823.1">
    <property type="nucleotide sequence ID" value="NZ_CWKH01000001.1"/>
</dbReference>
<dbReference type="InterPro" id="IPR050493">
    <property type="entry name" value="FAD-dep_Monooxygenase_BioMet"/>
</dbReference>